<evidence type="ECO:0000256" key="2">
    <source>
        <dbReference type="SAM" id="Phobius"/>
    </source>
</evidence>
<feature type="compositionally biased region" description="Low complexity" evidence="1">
    <location>
        <begin position="227"/>
        <end position="251"/>
    </location>
</feature>
<organism evidence="3 4">
    <name type="scientific">Kockovaella imperatae</name>
    <dbReference type="NCBI Taxonomy" id="4999"/>
    <lineage>
        <taxon>Eukaryota</taxon>
        <taxon>Fungi</taxon>
        <taxon>Dikarya</taxon>
        <taxon>Basidiomycota</taxon>
        <taxon>Agaricomycotina</taxon>
        <taxon>Tremellomycetes</taxon>
        <taxon>Tremellales</taxon>
        <taxon>Cuniculitremaceae</taxon>
        <taxon>Kockovaella</taxon>
    </lineage>
</organism>
<gene>
    <name evidence="3" type="ORF">BD324DRAFT_647737</name>
</gene>
<evidence type="ECO:0000313" key="3">
    <source>
        <dbReference type="EMBL" id="ORX40831.1"/>
    </source>
</evidence>
<evidence type="ECO:0000256" key="1">
    <source>
        <dbReference type="SAM" id="MobiDB-lite"/>
    </source>
</evidence>
<dbReference type="RefSeq" id="XP_021874510.1">
    <property type="nucleotide sequence ID" value="XM_022017711.1"/>
</dbReference>
<name>A0A1Y1US20_9TREE</name>
<dbReference type="AlphaFoldDB" id="A0A1Y1US20"/>
<feature type="compositionally biased region" description="Basic and acidic residues" evidence="1">
    <location>
        <begin position="168"/>
        <end position="178"/>
    </location>
</feature>
<proteinExistence type="predicted"/>
<dbReference type="Proteomes" id="UP000193218">
    <property type="component" value="Unassembled WGS sequence"/>
</dbReference>
<dbReference type="InParanoid" id="A0A1Y1US20"/>
<keyword evidence="2" id="KW-1133">Transmembrane helix</keyword>
<reference evidence="3 4" key="1">
    <citation type="submission" date="2017-03" db="EMBL/GenBank/DDBJ databases">
        <title>Widespread Adenine N6-methylation of Active Genes in Fungi.</title>
        <authorList>
            <consortium name="DOE Joint Genome Institute"/>
            <person name="Mondo S.J."/>
            <person name="Dannebaum R.O."/>
            <person name="Kuo R.C."/>
            <person name="Louie K.B."/>
            <person name="Bewick A.J."/>
            <person name="Labutti K."/>
            <person name="Haridas S."/>
            <person name="Kuo A."/>
            <person name="Salamov A."/>
            <person name="Ahrendt S.R."/>
            <person name="Lau R."/>
            <person name="Bowen B.P."/>
            <person name="Lipzen A."/>
            <person name="Sullivan W."/>
            <person name="Andreopoulos W.B."/>
            <person name="Clum A."/>
            <person name="Lindquist E."/>
            <person name="Daum C."/>
            <person name="Northen T.R."/>
            <person name="Ramamoorthy G."/>
            <person name="Schmitz R.J."/>
            <person name="Gryganskyi A."/>
            <person name="Culley D."/>
            <person name="Magnuson J."/>
            <person name="James T.Y."/>
            <person name="O'Malley M.A."/>
            <person name="Stajich J.E."/>
            <person name="Spatafora J.W."/>
            <person name="Visel A."/>
            <person name="Grigoriev I.V."/>
        </authorList>
    </citation>
    <scope>NUCLEOTIDE SEQUENCE [LARGE SCALE GENOMIC DNA]</scope>
    <source>
        <strain evidence="3 4">NRRL Y-17943</strain>
    </source>
</reference>
<feature type="compositionally biased region" description="Acidic residues" evidence="1">
    <location>
        <begin position="314"/>
        <end position="324"/>
    </location>
</feature>
<feature type="transmembrane region" description="Helical" evidence="2">
    <location>
        <begin position="67"/>
        <end position="88"/>
    </location>
</feature>
<accession>A0A1Y1US20</accession>
<protein>
    <submittedName>
        <fullName evidence="3">Uncharacterized protein</fullName>
    </submittedName>
</protein>
<feature type="region of interest" description="Disordered" evidence="1">
    <location>
        <begin position="224"/>
        <end position="326"/>
    </location>
</feature>
<keyword evidence="4" id="KW-1185">Reference proteome</keyword>
<keyword evidence="2" id="KW-0812">Transmembrane</keyword>
<dbReference type="OrthoDB" id="2591812at2759"/>
<keyword evidence="2" id="KW-0472">Membrane</keyword>
<sequence length="345" mass="37766">MATALVARNLGGTQTTAHPATSGATALFAGESGSNSSATTSYSALFPTTTQSGTSSDDGGPGNSTNVYYLVFLGVLVILLCIAGCMTYRAFRIRRRYRTATQLAIARGDRLPPDFTANREDFWGLGGLAGWNSTGLDRLALGGTPLVGGAQSKWRKIPVLWEHMAEDEKLSEGRHSREGQGMSSSRGGHAWDTSAADQDWDSSQPLSIQSLLPPDQELDLDIAAEQSSPRLPRSSGPRPRPSPRMSFTGFHFSHRRRSRHESLAVDPDQANGDPPTPELERELEDGEEIRVGVVIRMPMQEDPLDRRSRRTTTTDDDQDDDVEEIGWKPGMELGVWEGTVRRSRR</sequence>
<feature type="region of interest" description="Disordered" evidence="1">
    <location>
        <begin position="168"/>
        <end position="209"/>
    </location>
</feature>
<dbReference type="EMBL" id="NBSH01000001">
    <property type="protein sequence ID" value="ORX40831.1"/>
    <property type="molecule type" value="Genomic_DNA"/>
</dbReference>
<comment type="caution">
    <text evidence="3">The sequence shown here is derived from an EMBL/GenBank/DDBJ whole genome shotgun (WGS) entry which is preliminary data.</text>
</comment>
<evidence type="ECO:0000313" key="4">
    <source>
        <dbReference type="Proteomes" id="UP000193218"/>
    </source>
</evidence>
<dbReference type="GeneID" id="33559520"/>